<evidence type="ECO:0000313" key="2">
    <source>
        <dbReference type="Proteomes" id="UP000006729"/>
    </source>
</evidence>
<keyword evidence="2" id="KW-1185">Reference proteome</keyword>
<protein>
    <submittedName>
        <fullName evidence="1">Uncharacterized protein</fullName>
    </submittedName>
</protein>
<gene>
    <name evidence="1" type="ORF">POPTR_007G094401</name>
</gene>
<evidence type="ECO:0000313" key="1">
    <source>
        <dbReference type="EMBL" id="RQO92744.1"/>
    </source>
</evidence>
<dbReference type="InParanoid" id="A0A3N7GR37"/>
<name>A0A3N7GR37_POPTR</name>
<sequence>MPSIEALAMAGVDCVDCGINFEERERRDVEKTPQYLLADQGEEGDLRSHEKDKLMGEQWQVKTKMESLVTDIVSTIHGQYKKL</sequence>
<dbReference type="Proteomes" id="UP000006729">
    <property type="component" value="Chromosome 7"/>
</dbReference>
<accession>A0A3N7GR37</accession>
<organism evidence="1 2">
    <name type="scientific">Populus trichocarpa</name>
    <name type="common">Western balsam poplar</name>
    <name type="synonym">Populus balsamifera subsp. trichocarpa</name>
    <dbReference type="NCBI Taxonomy" id="3694"/>
    <lineage>
        <taxon>Eukaryota</taxon>
        <taxon>Viridiplantae</taxon>
        <taxon>Streptophyta</taxon>
        <taxon>Embryophyta</taxon>
        <taxon>Tracheophyta</taxon>
        <taxon>Spermatophyta</taxon>
        <taxon>Magnoliopsida</taxon>
        <taxon>eudicotyledons</taxon>
        <taxon>Gunneridae</taxon>
        <taxon>Pentapetalae</taxon>
        <taxon>rosids</taxon>
        <taxon>fabids</taxon>
        <taxon>Malpighiales</taxon>
        <taxon>Salicaceae</taxon>
        <taxon>Saliceae</taxon>
        <taxon>Populus</taxon>
    </lineage>
</organism>
<dbReference type="EMBL" id="CM009296">
    <property type="protein sequence ID" value="RQO92744.1"/>
    <property type="molecule type" value="Genomic_DNA"/>
</dbReference>
<reference evidence="1 2" key="1">
    <citation type="journal article" date="2006" name="Science">
        <title>The genome of black cottonwood, Populus trichocarpa (Torr. &amp; Gray).</title>
        <authorList>
            <person name="Tuskan G.A."/>
            <person name="Difazio S."/>
            <person name="Jansson S."/>
            <person name="Bohlmann J."/>
            <person name="Grigoriev I."/>
            <person name="Hellsten U."/>
            <person name="Putnam N."/>
            <person name="Ralph S."/>
            <person name="Rombauts S."/>
            <person name="Salamov A."/>
            <person name="Schein J."/>
            <person name="Sterck L."/>
            <person name="Aerts A."/>
            <person name="Bhalerao R.R."/>
            <person name="Bhalerao R.P."/>
            <person name="Blaudez D."/>
            <person name="Boerjan W."/>
            <person name="Brun A."/>
            <person name="Brunner A."/>
            <person name="Busov V."/>
            <person name="Campbell M."/>
            <person name="Carlson J."/>
            <person name="Chalot M."/>
            <person name="Chapman J."/>
            <person name="Chen G.L."/>
            <person name="Cooper D."/>
            <person name="Coutinho P.M."/>
            <person name="Couturier J."/>
            <person name="Covert S."/>
            <person name="Cronk Q."/>
            <person name="Cunningham R."/>
            <person name="Davis J."/>
            <person name="Degroeve S."/>
            <person name="Dejardin A."/>
            <person name="Depamphilis C."/>
            <person name="Detter J."/>
            <person name="Dirks B."/>
            <person name="Dubchak I."/>
            <person name="Duplessis S."/>
            <person name="Ehlting J."/>
            <person name="Ellis B."/>
            <person name="Gendler K."/>
            <person name="Goodstein D."/>
            <person name="Gribskov M."/>
            <person name="Grimwood J."/>
            <person name="Groover A."/>
            <person name="Gunter L."/>
            <person name="Hamberger B."/>
            <person name="Heinze B."/>
            <person name="Helariutta Y."/>
            <person name="Henrissat B."/>
            <person name="Holligan D."/>
            <person name="Holt R."/>
            <person name="Huang W."/>
            <person name="Islam-Faridi N."/>
            <person name="Jones S."/>
            <person name="Jones-Rhoades M."/>
            <person name="Jorgensen R."/>
            <person name="Joshi C."/>
            <person name="Kangasjarvi J."/>
            <person name="Karlsson J."/>
            <person name="Kelleher C."/>
            <person name="Kirkpatrick R."/>
            <person name="Kirst M."/>
            <person name="Kohler A."/>
            <person name="Kalluri U."/>
            <person name="Larimer F."/>
            <person name="Leebens-Mack J."/>
            <person name="Leple J.C."/>
            <person name="Locascio P."/>
            <person name="Lou Y."/>
            <person name="Lucas S."/>
            <person name="Martin F."/>
            <person name="Montanini B."/>
            <person name="Napoli C."/>
            <person name="Nelson D.R."/>
            <person name="Nelson C."/>
            <person name="Nieminen K."/>
            <person name="Nilsson O."/>
            <person name="Pereda V."/>
            <person name="Peter G."/>
            <person name="Philippe R."/>
            <person name="Pilate G."/>
            <person name="Poliakov A."/>
            <person name="Razumovskaya J."/>
            <person name="Richardson P."/>
            <person name="Rinaldi C."/>
            <person name="Ritland K."/>
            <person name="Rouze P."/>
            <person name="Ryaboy D."/>
            <person name="Schmutz J."/>
            <person name="Schrader J."/>
            <person name="Segerman B."/>
            <person name="Shin H."/>
            <person name="Siddiqui A."/>
            <person name="Sterky F."/>
            <person name="Terry A."/>
            <person name="Tsai C.J."/>
            <person name="Uberbacher E."/>
            <person name="Unneberg P."/>
            <person name="Vahala J."/>
            <person name="Wall K."/>
            <person name="Wessler S."/>
            <person name="Yang G."/>
            <person name="Yin T."/>
            <person name="Douglas C."/>
            <person name="Marra M."/>
            <person name="Sandberg G."/>
            <person name="Van de Peer Y."/>
            <person name="Rokhsar D."/>
        </authorList>
    </citation>
    <scope>NUCLEOTIDE SEQUENCE [LARGE SCALE GENOMIC DNA]</scope>
    <source>
        <strain evidence="2">cv. Nisqually</strain>
    </source>
</reference>
<proteinExistence type="predicted"/>
<dbReference type="AlphaFoldDB" id="A0A3N7GR37"/>